<organism evidence="2 3">
    <name type="scientific">Podila verticillata NRRL 6337</name>
    <dbReference type="NCBI Taxonomy" id="1069443"/>
    <lineage>
        <taxon>Eukaryota</taxon>
        <taxon>Fungi</taxon>
        <taxon>Fungi incertae sedis</taxon>
        <taxon>Mucoromycota</taxon>
        <taxon>Mortierellomycotina</taxon>
        <taxon>Mortierellomycetes</taxon>
        <taxon>Mortierellales</taxon>
        <taxon>Mortierellaceae</taxon>
        <taxon>Podila</taxon>
    </lineage>
</organism>
<dbReference type="AlphaFoldDB" id="A0A086TM38"/>
<proteinExistence type="predicted"/>
<feature type="region of interest" description="Disordered" evidence="1">
    <location>
        <begin position="1"/>
        <end position="53"/>
    </location>
</feature>
<evidence type="ECO:0000313" key="2">
    <source>
        <dbReference type="EMBL" id="KFH63015.1"/>
    </source>
</evidence>
<name>A0A086TM38_9FUNG</name>
<dbReference type="OrthoDB" id="10344171at2759"/>
<reference evidence="2 3" key="1">
    <citation type="submission" date="2011-02" db="EMBL/GenBank/DDBJ databases">
        <title>The Genome Sequence of Mortierella verticillata NRRL 6337.</title>
        <authorList>
            <consortium name="The Broad Institute Genome Sequencing Platform"/>
            <person name="Russ C."/>
            <person name="Cuomo C."/>
            <person name="Burger G."/>
            <person name="Gray M.W."/>
            <person name="Holland P.W.H."/>
            <person name="King N."/>
            <person name="Lang F.B.F."/>
            <person name="Roger A.J."/>
            <person name="Ruiz-Trillo I."/>
            <person name="Young S.K."/>
            <person name="Zeng Q."/>
            <person name="Gargeya S."/>
            <person name="Alvarado L."/>
            <person name="Berlin A."/>
            <person name="Chapman S.B."/>
            <person name="Chen Z."/>
            <person name="Freedman E."/>
            <person name="Gellesch M."/>
            <person name="Goldberg J."/>
            <person name="Griggs A."/>
            <person name="Gujja S."/>
            <person name="Heilman E."/>
            <person name="Heiman D."/>
            <person name="Howarth C."/>
            <person name="Mehta T."/>
            <person name="Neiman D."/>
            <person name="Pearson M."/>
            <person name="Roberts A."/>
            <person name="Saif S."/>
            <person name="Shea T."/>
            <person name="Shenoy N."/>
            <person name="Sisk P."/>
            <person name="Stolte C."/>
            <person name="Sykes S."/>
            <person name="White J."/>
            <person name="Yandava C."/>
            <person name="Haas B."/>
            <person name="Nusbaum C."/>
            <person name="Birren B."/>
        </authorList>
    </citation>
    <scope>NUCLEOTIDE SEQUENCE [LARGE SCALE GENOMIC DNA]</scope>
    <source>
        <strain evidence="2 3">NRRL 6337</strain>
    </source>
</reference>
<evidence type="ECO:0000256" key="1">
    <source>
        <dbReference type="SAM" id="MobiDB-lite"/>
    </source>
</evidence>
<protein>
    <submittedName>
        <fullName evidence="2">Uncharacterized protein</fullName>
    </submittedName>
</protein>
<dbReference type="Proteomes" id="UP000243308">
    <property type="component" value="Unassembled WGS sequence"/>
</dbReference>
<sequence length="201" mass="22510">MASSSSSPQTRPTNTGSSTPQRTQKRSAESALTQDHPETRQKPIGTSEVTTETEEQWKLGLGNLTVGPYLVRCASPRHFNYPDFLVWAQGSKMTRVEALTHWNTAITFMRTSGSLLVTQAADRLAAELCEGGYQDFEDSVFKDQETNDLLHQRRADLAEEIDRRIVERQRAWFQESGPGAYQPEGGVLLRNQAYSFIAILS</sequence>
<gene>
    <name evidence="2" type="ORF">MVEG_11053</name>
</gene>
<dbReference type="EMBL" id="KN042429">
    <property type="protein sequence ID" value="KFH63015.1"/>
    <property type="molecule type" value="Genomic_DNA"/>
</dbReference>
<evidence type="ECO:0000313" key="3">
    <source>
        <dbReference type="Proteomes" id="UP000243308"/>
    </source>
</evidence>
<feature type="compositionally biased region" description="Polar residues" evidence="1">
    <location>
        <begin position="1"/>
        <end position="22"/>
    </location>
</feature>
<accession>A0A086TM38</accession>
<keyword evidence="3" id="KW-1185">Reference proteome</keyword>